<comment type="caution">
    <text evidence="2">The sequence shown here is derived from an EMBL/GenBank/DDBJ whole genome shotgun (WGS) entry which is preliminary data.</text>
</comment>
<protein>
    <submittedName>
        <fullName evidence="2">Uncharacterized protein</fullName>
    </submittedName>
</protein>
<accession>A0ABW2XJP6</accession>
<proteinExistence type="predicted"/>
<organism evidence="2 3">
    <name type="scientific">Actinomadura fibrosa</name>
    <dbReference type="NCBI Taxonomy" id="111802"/>
    <lineage>
        <taxon>Bacteria</taxon>
        <taxon>Bacillati</taxon>
        <taxon>Actinomycetota</taxon>
        <taxon>Actinomycetes</taxon>
        <taxon>Streptosporangiales</taxon>
        <taxon>Thermomonosporaceae</taxon>
        <taxon>Actinomadura</taxon>
    </lineage>
</organism>
<sequence length="101" mass="10890">MNALPYLAGLATRHAWAERRYAALQAEIVEARLTARAVAEERAARRRRAVRELGAGVRGQVEGWVRGRRAAEPPLHCARAAARSAGAARRAPAVRTAGGVR</sequence>
<dbReference type="Proteomes" id="UP001597063">
    <property type="component" value="Unassembled WGS sequence"/>
</dbReference>
<name>A0ABW2XJP6_9ACTN</name>
<feature type="region of interest" description="Disordered" evidence="1">
    <location>
        <begin position="82"/>
        <end position="101"/>
    </location>
</feature>
<dbReference type="RefSeq" id="WP_378323150.1">
    <property type="nucleotide sequence ID" value="NZ_JBHTGP010000011.1"/>
</dbReference>
<evidence type="ECO:0000313" key="2">
    <source>
        <dbReference type="EMBL" id="MFD0686521.1"/>
    </source>
</evidence>
<evidence type="ECO:0000256" key="1">
    <source>
        <dbReference type="SAM" id="MobiDB-lite"/>
    </source>
</evidence>
<reference evidence="3" key="1">
    <citation type="journal article" date="2019" name="Int. J. Syst. Evol. Microbiol.">
        <title>The Global Catalogue of Microorganisms (GCM) 10K type strain sequencing project: providing services to taxonomists for standard genome sequencing and annotation.</title>
        <authorList>
            <consortium name="The Broad Institute Genomics Platform"/>
            <consortium name="The Broad Institute Genome Sequencing Center for Infectious Disease"/>
            <person name="Wu L."/>
            <person name="Ma J."/>
        </authorList>
    </citation>
    <scope>NUCLEOTIDE SEQUENCE [LARGE SCALE GENOMIC DNA]</scope>
    <source>
        <strain evidence="3">JCM 9371</strain>
    </source>
</reference>
<evidence type="ECO:0000313" key="3">
    <source>
        <dbReference type="Proteomes" id="UP001597063"/>
    </source>
</evidence>
<gene>
    <name evidence="2" type="ORF">ACFQZM_18620</name>
</gene>
<dbReference type="EMBL" id="JBHTGP010000011">
    <property type="protein sequence ID" value="MFD0686521.1"/>
    <property type="molecule type" value="Genomic_DNA"/>
</dbReference>
<keyword evidence="3" id="KW-1185">Reference proteome</keyword>